<feature type="domain" description="ChlI/MoxR AAA lid" evidence="2">
    <location>
        <begin position="240"/>
        <end position="311"/>
    </location>
</feature>
<dbReference type="SUPFAM" id="SSF52540">
    <property type="entry name" value="P-loop containing nucleoside triphosphate hydrolases"/>
    <property type="match status" value="1"/>
</dbReference>
<evidence type="ECO:0000313" key="4">
    <source>
        <dbReference type="Proteomes" id="UP001217485"/>
    </source>
</evidence>
<organism evidence="3 4">
    <name type="scientific">Sorangium atrum</name>
    <dbReference type="NCBI Taxonomy" id="2995308"/>
    <lineage>
        <taxon>Bacteria</taxon>
        <taxon>Pseudomonadati</taxon>
        <taxon>Myxococcota</taxon>
        <taxon>Polyangia</taxon>
        <taxon>Polyangiales</taxon>
        <taxon>Polyangiaceae</taxon>
        <taxon>Sorangium</taxon>
    </lineage>
</organism>
<evidence type="ECO:0000313" key="3">
    <source>
        <dbReference type="EMBL" id="MDC0676584.1"/>
    </source>
</evidence>
<keyword evidence="4" id="KW-1185">Reference proteome</keyword>
<dbReference type="Gene3D" id="1.10.8.80">
    <property type="entry name" value="Magnesium chelatase subunit I, C-Terminal domain"/>
    <property type="match status" value="1"/>
</dbReference>
<feature type="domain" description="ATPase AAA-3" evidence="1">
    <location>
        <begin position="49"/>
        <end position="179"/>
    </location>
</feature>
<dbReference type="InterPro" id="IPR050764">
    <property type="entry name" value="CbbQ/NirQ/NorQ/GpvN"/>
</dbReference>
<evidence type="ECO:0000259" key="1">
    <source>
        <dbReference type="Pfam" id="PF07726"/>
    </source>
</evidence>
<dbReference type="Proteomes" id="UP001217485">
    <property type="component" value="Unassembled WGS sequence"/>
</dbReference>
<dbReference type="InterPro" id="IPR011703">
    <property type="entry name" value="ATPase_AAA-3"/>
</dbReference>
<gene>
    <name evidence="3" type="ORF">POL72_02440</name>
</gene>
<dbReference type="RefSeq" id="WP_272093363.1">
    <property type="nucleotide sequence ID" value="NZ_JAQNDK010000001.1"/>
</dbReference>
<dbReference type="InterPro" id="IPR041628">
    <property type="entry name" value="ChlI/MoxR_AAA_lid"/>
</dbReference>
<accession>A0ABT5BR02</accession>
<name>A0ABT5BR02_9BACT</name>
<dbReference type="PANTHER" id="PTHR42759:SF1">
    <property type="entry name" value="MAGNESIUM-CHELATASE SUBUNIT CHLD"/>
    <property type="match status" value="1"/>
</dbReference>
<sequence length="325" mass="35412">MNQVQAVAVDEISAAKERIEAVRREITRVYIGSSRAIDLMLTALLAQGHVLLEGVPGVAKTTLVKAFAAALGASVRRIQFTPDLLPADITGTYVLSPKEGTFTLRPGPIFANLVLADEINRAPAKTQSALLEAMQERQVTIEGDRFELPSPFMVLATQNPIDLEGTYPLPEAQIDRFLIRVSLGYPQHKDEVAMLRAHNVEAPRARATLSIQDLLMLQGVARRIHVEEDLYEYAVNLTAFTRTHPRVLLGASPRATLALVQAAKAAAVIGGRPFVTPDDVRGMAQATLAHRLVLVPEADVDPKARDTVIDEAVQRVGYRRAARPA</sequence>
<dbReference type="InterPro" id="IPR027417">
    <property type="entry name" value="P-loop_NTPase"/>
</dbReference>
<protein>
    <submittedName>
        <fullName evidence="3">MoxR family ATPase</fullName>
    </submittedName>
</protein>
<dbReference type="PIRSF" id="PIRSF002849">
    <property type="entry name" value="AAA_ATPase_chaperone_MoxR_prd"/>
    <property type="match status" value="1"/>
</dbReference>
<dbReference type="EMBL" id="JAQNDK010000001">
    <property type="protein sequence ID" value="MDC0676584.1"/>
    <property type="molecule type" value="Genomic_DNA"/>
</dbReference>
<dbReference type="Gene3D" id="3.40.50.300">
    <property type="entry name" value="P-loop containing nucleotide triphosphate hydrolases"/>
    <property type="match status" value="1"/>
</dbReference>
<evidence type="ECO:0000259" key="2">
    <source>
        <dbReference type="Pfam" id="PF17863"/>
    </source>
</evidence>
<dbReference type="Pfam" id="PF07726">
    <property type="entry name" value="AAA_3"/>
    <property type="match status" value="1"/>
</dbReference>
<dbReference type="Pfam" id="PF17863">
    <property type="entry name" value="AAA_lid_2"/>
    <property type="match status" value="1"/>
</dbReference>
<proteinExistence type="predicted"/>
<comment type="caution">
    <text evidence="3">The sequence shown here is derived from an EMBL/GenBank/DDBJ whole genome shotgun (WGS) entry which is preliminary data.</text>
</comment>
<dbReference type="PANTHER" id="PTHR42759">
    <property type="entry name" value="MOXR FAMILY PROTEIN"/>
    <property type="match status" value="1"/>
</dbReference>
<reference evidence="3 4" key="1">
    <citation type="submission" date="2023-01" db="EMBL/GenBank/DDBJ databases">
        <title>Minimal conservation of predation-associated metabolite biosynthetic gene clusters underscores biosynthetic potential of Myxococcota including descriptions for ten novel species: Archangium lansinium sp. nov., Myxococcus landrumus sp. nov., Nannocystis bai.</title>
        <authorList>
            <person name="Ahearne A."/>
            <person name="Stevens C."/>
            <person name="Dowd S."/>
        </authorList>
    </citation>
    <scope>NUCLEOTIDE SEQUENCE [LARGE SCALE GENOMIC DNA]</scope>
    <source>
        <strain evidence="3 4">WIWO2</strain>
    </source>
</reference>